<name>A0ABV6RWC9_9GAMM</name>
<sequence>MTDVRDMIESEPDEVGAAFDALAPDADELTRQRVAELYAPTVAKLLTDYPWLSDQTGHASKSPKVTQDTVAESVAALYNPAQLDVIVRASRIAHEQMRQLDADPAGDDPASG</sequence>
<comment type="caution">
    <text evidence="1">The sequence shown here is derived from an EMBL/GenBank/DDBJ whole genome shotgun (WGS) entry which is preliminary data.</text>
</comment>
<gene>
    <name evidence="1" type="ORF">ACFFGH_25940</name>
</gene>
<evidence type="ECO:0000313" key="1">
    <source>
        <dbReference type="EMBL" id="MFC0681287.1"/>
    </source>
</evidence>
<evidence type="ECO:0000313" key="2">
    <source>
        <dbReference type="Proteomes" id="UP001589896"/>
    </source>
</evidence>
<reference evidence="1 2" key="1">
    <citation type="submission" date="2024-09" db="EMBL/GenBank/DDBJ databases">
        <authorList>
            <person name="Sun Q."/>
            <person name="Mori K."/>
        </authorList>
    </citation>
    <scope>NUCLEOTIDE SEQUENCE [LARGE SCALE GENOMIC DNA]</scope>
    <source>
        <strain evidence="1 2">KCTC 23076</strain>
    </source>
</reference>
<organism evidence="1 2">
    <name type="scientific">Lysobacter korlensis</name>
    <dbReference type="NCBI Taxonomy" id="553636"/>
    <lineage>
        <taxon>Bacteria</taxon>
        <taxon>Pseudomonadati</taxon>
        <taxon>Pseudomonadota</taxon>
        <taxon>Gammaproteobacteria</taxon>
        <taxon>Lysobacterales</taxon>
        <taxon>Lysobacteraceae</taxon>
        <taxon>Lysobacter</taxon>
    </lineage>
</organism>
<dbReference type="RefSeq" id="WP_386673763.1">
    <property type="nucleotide sequence ID" value="NZ_JBHLTG010000007.1"/>
</dbReference>
<proteinExistence type="predicted"/>
<protein>
    <submittedName>
        <fullName evidence="1">Uncharacterized protein</fullName>
    </submittedName>
</protein>
<dbReference type="Proteomes" id="UP001589896">
    <property type="component" value="Unassembled WGS sequence"/>
</dbReference>
<dbReference type="EMBL" id="JBHLTG010000007">
    <property type="protein sequence ID" value="MFC0681287.1"/>
    <property type="molecule type" value="Genomic_DNA"/>
</dbReference>
<accession>A0ABV6RWC9</accession>
<keyword evidence="2" id="KW-1185">Reference proteome</keyword>